<gene>
    <name evidence="13" type="primary">atpF</name>
    <name evidence="16" type="ORF">SAMN04487970_101742</name>
</gene>
<evidence type="ECO:0000313" key="17">
    <source>
        <dbReference type="Proteomes" id="UP000198601"/>
    </source>
</evidence>
<feature type="coiled-coil region" evidence="15">
    <location>
        <begin position="41"/>
        <end position="119"/>
    </location>
</feature>
<dbReference type="InterPro" id="IPR005864">
    <property type="entry name" value="ATP_synth_F0_bsu_bac"/>
</dbReference>
<dbReference type="Proteomes" id="UP000198601">
    <property type="component" value="Unassembled WGS sequence"/>
</dbReference>
<dbReference type="GO" id="GO:0012505">
    <property type="term" value="C:endomembrane system"/>
    <property type="evidence" value="ECO:0007669"/>
    <property type="project" value="UniProtKB-SubCell"/>
</dbReference>
<evidence type="ECO:0000256" key="5">
    <source>
        <dbReference type="ARBA" id="ARBA00022692"/>
    </source>
</evidence>
<keyword evidence="3 13" id="KW-1003">Cell membrane</keyword>
<dbReference type="HAMAP" id="MF_01398">
    <property type="entry name" value="ATP_synth_b_bprime"/>
    <property type="match status" value="1"/>
</dbReference>
<keyword evidence="5 13" id="KW-0812">Transmembrane</keyword>
<comment type="subcellular location">
    <subcellularLocation>
        <location evidence="13">Cell membrane</location>
        <topology evidence="13">Single-pass membrane protein</topology>
    </subcellularLocation>
    <subcellularLocation>
        <location evidence="12">Endomembrane system</location>
        <topology evidence="12">Single-pass membrane protein</topology>
    </subcellularLocation>
</comment>
<keyword evidence="17" id="KW-1185">Reference proteome</keyword>
<dbReference type="STRING" id="624147.SAMN04487970_101742"/>
<evidence type="ECO:0000256" key="2">
    <source>
        <dbReference type="ARBA" id="ARBA00022448"/>
    </source>
</evidence>
<keyword evidence="15" id="KW-0175">Coiled coil</keyword>
<keyword evidence="10 13" id="KW-0066">ATP synthesis</keyword>
<keyword evidence="9 13" id="KW-0472">Membrane</keyword>
<keyword evidence="7 13" id="KW-1133">Transmembrane helix</keyword>
<dbReference type="CDD" id="cd06503">
    <property type="entry name" value="ATP-synt_Fo_b"/>
    <property type="match status" value="1"/>
</dbReference>
<dbReference type="InterPro" id="IPR028987">
    <property type="entry name" value="ATP_synth_B-like_membr_sf"/>
</dbReference>
<name>A0A1G4RMF3_9BACL</name>
<keyword evidence="4 13" id="KW-0138">CF(0)</keyword>
<evidence type="ECO:0000256" key="15">
    <source>
        <dbReference type="SAM" id="Coils"/>
    </source>
</evidence>
<dbReference type="GO" id="GO:0045259">
    <property type="term" value="C:proton-transporting ATP synthase complex"/>
    <property type="evidence" value="ECO:0007669"/>
    <property type="project" value="UniProtKB-KW"/>
</dbReference>
<comment type="subunit">
    <text evidence="13">F-type ATPases have 2 components, F(1) - the catalytic core - and F(0) - the membrane proton channel. F(1) has five subunits: alpha(3), beta(3), gamma(1), delta(1), epsilon(1). F(0) has three main subunits: a(1), b(2) and c(10-14). The alpha and beta chains form an alternating ring which encloses part of the gamma chain. F(1) is attached to F(0) by a central stalk formed by the gamma and epsilon chains, while a peripheral stalk is formed by the delta and b chains.</text>
</comment>
<dbReference type="Pfam" id="PF00430">
    <property type="entry name" value="ATP-synt_B"/>
    <property type="match status" value="1"/>
</dbReference>
<dbReference type="AlphaFoldDB" id="A0A1G4RMF3"/>
<dbReference type="InterPro" id="IPR050059">
    <property type="entry name" value="ATP_synthase_B_chain"/>
</dbReference>
<evidence type="ECO:0000256" key="11">
    <source>
        <dbReference type="ARBA" id="ARBA00025198"/>
    </source>
</evidence>
<evidence type="ECO:0000256" key="7">
    <source>
        <dbReference type="ARBA" id="ARBA00022989"/>
    </source>
</evidence>
<proteinExistence type="inferred from homology"/>
<keyword evidence="6 13" id="KW-0375">Hydrogen ion transport</keyword>
<dbReference type="Gene3D" id="1.20.5.620">
    <property type="entry name" value="F1F0 ATP synthase subunit B, membrane domain"/>
    <property type="match status" value="1"/>
</dbReference>
<dbReference type="PANTHER" id="PTHR33445:SF1">
    <property type="entry name" value="ATP SYNTHASE SUBUNIT B"/>
    <property type="match status" value="1"/>
</dbReference>
<keyword evidence="8 13" id="KW-0406">Ion transport</keyword>
<dbReference type="InterPro" id="IPR002146">
    <property type="entry name" value="ATP_synth_b/b'su_bac/chlpt"/>
</dbReference>
<keyword evidence="2 13" id="KW-0813">Transport</keyword>
<accession>A0A1G4RMF3</accession>
<evidence type="ECO:0000256" key="10">
    <source>
        <dbReference type="ARBA" id="ARBA00023310"/>
    </source>
</evidence>
<organism evidence="16 17">
    <name type="scientific">Paenibacillus tianmuensis</name>
    <dbReference type="NCBI Taxonomy" id="624147"/>
    <lineage>
        <taxon>Bacteria</taxon>
        <taxon>Bacillati</taxon>
        <taxon>Bacillota</taxon>
        <taxon>Bacilli</taxon>
        <taxon>Bacillales</taxon>
        <taxon>Paenibacillaceae</taxon>
        <taxon>Paenibacillus</taxon>
    </lineage>
</organism>
<evidence type="ECO:0000256" key="4">
    <source>
        <dbReference type="ARBA" id="ARBA00022547"/>
    </source>
</evidence>
<dbReference type="GO" id="GO:0046961">
    <property type="term" value="F:proton-transporting ATPase activity, rotational mechanism"/>
    <property type="evidence" value="ECO:0007669"/>
    <property type="project" value="TreeGrafter"/>
</dbReference>
<evidence type="ECO:0000313" key="16">
    <source>
        <dbReference type="EMBL" id="SCW58163.1"/>
    </source>
</evidence>
<evidence type="ECO:0000256" key="14">
    <source>
        <dbReference type="RuleBase" id="RU003848"/>
    </source>
</evidence>
<dbReference type="EMBL" id="FMTT01000017">
    <property type="protein sequence ID" value="SCW58163.1"/>
    <property type="molecule type" value="Genomic_DNA"/>
</dbReference>
<sequence>MGGMGWHWESFVFAIVAFLILYWLLNKYAFGPLMGIMEARKRMLAEQIESTDKNRREAEQLLAEQKQAMQDVRKEAHEIIEQARKLGGKQGEEIVEQAKSEAARLKNEALQDIDSEKNKAIAAVRGQVSALSVMIASKIIEKQVDEKSQEELVEHYLKEVGGNR</sequence>
<feature type="transmembrane region" description="Helical" evidence="13">
    <location>
        <begin position="6"/>
        <end position="25"/>
    </location>
</feature>
<dbReference type="SUPFAM" id="SSF81573">
    <property type="entry name" value="F1F0 ATP synthase subunit B, membrane domain"/>
    <property type="match status" value="1"/>
</dbReference>
<evidence type="ECO:0000256" key="12">
    <source>
        <dbReference type="ARBA" id="ARBA00037847"/>
    </source>
</evidence>
<evidence type="ECO:0000256" key="8">
    <source>
        <dbReference type="ARBA" id="ARBA00023065"/>
    </source>
</evidence>
<evidence type="ECO:0000256" key="9">
    <source>
        <dbReference type="ARBA" id="ARBA00023136"/>
    </source>
</evidence>
<evidence type="ECO:0000256" key="1">
    <source>
        <dbReference type="ARBA" id="ARBA00005513"/>
    </source>
</evidence>
<protein>
    <recommendedName>
        <fullName evidence="13">ATP synthase subunit b</fullName>
    </recommendedName>
    <alternativeName>
        <fullName evidence="13">ATP synthase F(0) sector subunit b</fullName>
    </alternativeName>
    <alternativeName>
        <fullName evidence="13">ATPase subunit I</fullName>
    </alternativeName>
    <alternativeName>
        <fullName evidence="13">F-type ATPase subunit b</fullName>
        <shortName evidence="13">F-ATPase subunit b</shortName>
    </alternativeName>
</protein>
<comment type="similarity">
    <text evidence="1 13 14">Belongs to the ATPase B chain family.</text>
</comment>
<evidence type="ECO:0000256" key="6">
    <source>
        <dbReference type="ARBA" id="ARBA00022781"/>
    </source>
</evidence>
<dbReference type="PANTHER" id="PTHR33445">
    <property type="entry name" value="ATP SYNTHASE SUBUNIT B', CHLOROPLASTIC"/>
    <property type="match status" value="1"/>
</dbReference>
<comment type="function">
    <text evidence="13">Component of the F(0) channel, it forms part of the peripheral stalk, linking F(1) to F(0).</text>
</comment>
<comment type="function">
    <text evidence="11 13">F(1)F(0) ATP synthase produces ATP from ADP in the presence of a proton or sodium gradient. F-type ATPases consist of two structural domains, F(1) containing the extramembraneous catalytic core and F(0) containing the membrane proton channel, linked together by a central stalk and a peripheral stalk. During catalysis, ATP synthesis in the catalytic domain of F(1) is coupled via a rotary mechanism of the central stalk subunits to proton translocation.</text>
</comment>
<reference evidence="17" key="1">
    <citation type="submission" date="2016-10" db="EMBL/GenBank/DDBJ databases">
        <authorList>
            <person name="Varghese N."/>
            <person name="Submissions S."/>
        </authorList>
    </citation>
    <scope>NUCLEOTIDE SEQUENCE [LARGE SCALE GENOMIC DNA]</scope>
    <source>
        <strain evidence="17">CGMCC 1.8946</strain>
    </source>
</reference>
<dbReference type="NCBIfam" id="TIGR01144">
    <property type="entry name" value="ATP_synt_b"/>
    <property type="match status" value="1"/>
</dbReference>
<evidence type="ECO:0000256" key="13">
    <source>
        <dbReference type="HAMAP-Rule" id="MF_01398"/>
    </source>
</evidence>
<evidence type="ECO:0000256" key="3">
    <source>
        <dbReference type="ARBA" id="ARBA00022475"/>
    </source>
</evidence>
<dbReference type="GO" id="GO:0005886">
    <property type="term" value="C:plasma membrane"/>
    <property type="evidence" value="ECO:0007669"/>
    <property type="project" value="UniProtKB-SubCell"/>
</dbReference>
<dbReference type="GO" id="GO:0046933">
    <property type="term" value="F:proton-transporting ATP synthase activity, rotational mechanism"/>
    <property type="evidence" value="ECO:0007669"/>
    <property type="project" value="UniProtKB-UniRule"/>
</dbReference>